<evidence type="ECO:0000313" key="2">
    <source>
        <dbReference type="Proteomes" id="UP000032304"/>
    </source>
</evidence>
<keyword evidence="2" id="KW-1185">Reference proteome</keyword>
<protein>
    <submittedName>
        <fullName evidence="1">Uncharacterized protein</fullName>
    </submittedName>
</protein>
<evidence type="ECO:0000313" key="1">
    <source>
        <dbReference type="EMBL" id="KJB68108.1"/>
    </source>
</evidence>
<dbReference type="Gramene" id="KJB68108">
    <property type="protein sequence ID" value="KJB68108"/>
    <property type="gene ID" value="B456_010G226100"/>
</dbReference>
<sequence>MKHYAIFRILYISYRKRLPFHILPNRLKRREKSISSCIIFPFYRCAPIFASLNDMGRVGHSSICSSISVDQLREVFQASEMV</sequence>
<proteinExistence type="predicted"/>
<dbReference type="Proteomes" id="UP000032304">
    <property type="component" value="Chromosome 10"/>
</dbReference>
<dbReference type="AlphaFoldDB" id="A0A0D2SXJ1"/>
<accession>A0A0D2SXJ1</accession>
<name>A0A0D2SXJ1_GOSRA</name>
<reference evidence="1 2" key="1">
    <citation type="journal article" date="2012" name="Nature">
        <title>Repeated polyploidization of Gossypium genomes and the evolution of spinnable cotton fibres.</title>
        <authorList>
            <person name="Paterson A.H."/>
            <person name="Wendel J.F."/>
            <person name="Gundlach H."/>
            <person name="Guo H."/>
            <person name="Jenkins J."/>
            <person name="Jin D."/>
            <person name="Llewellyn D."/>
            <person name="Showmaker K.C."/>
            <person name="Shu S."/>
            <person name="Udall J."/>
            <person name="Yoo M.J."/>
            <person name="Byers R."/>
            <person name="Chen W."/>
            <person name="Doron-Faigenboim A."/>
            <person name="Duke M.V."/>
            <person name="Gong L."/>
            <person name="Grimwood J."/>
            <person name="Grover C."/>
            <person name="Grupp K."/>
            <person name="Hu G."/>
            <person name="Lee T.H."/>
            <person name="Li J."/>
            <person name="Lin L."/>
            <person name="Liu T."/>
            <person name="Marler B.S."/>
            <person name="Page J.T."/>
            <person name="Roberts A.W."/>
            <person name="Romanel E."/>
            <person name="Sanders W.S."/>
            <person name="Szadkowski E."/>
            <person name="Tan X."/>
            <person name="Tang H."/>
            <person name="Xu C."/>
            <person name="Wang J."/>
            <person name="Wang Z."/>
            <person name="Zhang D."/>
            <person name="Zhang L."/>
            <person name="Ashrafi H."/>
            <person name="Bedon F."/>
            <person name="Bowers J.E."/>
            <person name="Brubaker C.L."/>
            <person name="Chee P.W."/>
            <person name="Das S."/>
            <person name="Gingle A.R."/>
            <person name="Haigler C.H."/>
            <person name="Harker D."/>
            <person name="Hoffmann L.V."/>
            <person name="Hovav R."/>
            <person name="Jones D.C."/>
            <person name="Lemke C."/>
            <person name="Mansoor S."/>
            <person name="ur Rahman M."/>
            <person name="Rainville L.N."/>
            <person name="Rambani A."/>
            <person name="Reddy U.K."/>
            <person name="Rong J.K."/>
            <person name="Saranga Y."/>
            <person name="Scheffler B.E."/>
            <person name="Scheffler J.A."/>
            <person name="Stelly D.M."/>
            <person name="Triplett B.A."/>
            <person name="Van Deynze A."/>
            <person name="Vaslin M.F."/>
            <person name="Waghmare V.N."/>
            <person name="Walford S.A."/>
            <person name="Wright R.J."/>
            <person name="Zaki E.A."/>
            <person name="Zhang T."/>
            <person name="Dennis E.S."/>
            <person name="Mayer K.F."/>
            <person name="Peterson D.G."/>
            <person name="Rokhsar D.S."/>
            <person name="Wang X."/>
            <person name="Schmutz J."/>
        </authorList>
    </citation>
    <scope>NUCLEOTIDE SEQUENCE [LARGE SCALE GENOMIC DNA]</scope>
</reference>
<organism evidence="1 2">
    <name type="scientific">Gossypium raimondii</name>
    <name type="common">Peruvian cotton</name>
    <name type="synonym">Gossypium klotzschianum subsp. raimondii</name>
    <dbReference type="NCBI Taxonomy" id="29730"/>
    <lineage>
        <taxon>Eukaryota</taxon>
        <taxon>Viridiplantae</taxon>
        <taxon>Streptophyta</taxon>
        <taxon>Embryophyta</taxon>
        <taxon>Tracheophyta</taxon>
        <taxon>Spermatophyta</taxon>
        <taxon>Magnoliopsida</taxon>
        <taxon>eudicotyledons</taxon>
        <taxon>Gunneridae</taxon>
        <taxon>Pentapetalae</taxon>
        <taxon>rosids</taxon>
        <taxon>malvids</taxon>
        <taxon>Malvales</taxon>
        <taxon>Malvaceae</taxon>
        <taxon>Malvoideae</taxon>
        <taxon>Gossypium</taxon>
    </lineage>
</organism>
<gene>
    <name evidence="1" type="ORF">B456_010G226100</name>
</gene>
<dbReference type="EMBL" id="CM001749">
    <property type="protein sequence ID" value="KJB68108.1"/>
    <property type="molecule type" value="Genomic_DNA"/>
</dbReference>